<gene>
    <name evidence="8" type="ORF">BRENAR_LOCUS2352</name>
</gene>
<evidence type="ECO:0000256" key="3">
    <source>
        <dbReference type="ARBA" id="ARBA00022989"/>
    </source>
</evidence>
<dbReference type="InterPro" id="IPR014844">
    <property type="entry name" value="PalH"/>
</dbReference>
<dbReference type="EMBL" id="CAACVR010000012">
    <property type="protein sequence ID" value="VEU21619.1"/>
    <property type="molecule type" value="Genomic_DNA"/>
</dbReference>
<feature type="transmembrane region" description="Helical" evidence="7">
    <location>
        <begin position="305"/>
        <end position="325"/>
    </location>
</feature>
<evidence type="ECO:0000256" key="7">
    <source>
        <dbReference type="SAM" id="Phobius"/>
    </source>
</evidence>
<dbReference type="FunCoup" id="A0A448YL00">
    <property type="interactions" value="37"/>
</dbReference>
<evidence type="ECO:0000313" key="8">
    <source>
        <dbReference type="EMBL" id="VEU21619.1"/>
    </source>
</evidence>
<sequence>MESKDINWRYPSQRSISYPACYDFLLNDGVLITEKGTFRVDNSSGLAYTFRFICESQYPVLSSMNSVLSRLGLHQCPIFMDSWKTYLTDDPTPNPSQKYSYSVYPFIYMLCTSLVITLFFTSILFTKHYITAFKPGFLMKASCLVASGQLIAVNIFSLINLSRQAQQGKSSANSMIQPLIFSTGFSVVYLVAFSLLLLSQVDIIKRLYPRRKERRATLILGTVLVIITECLWAVSTFVSDNETFPSYLITVEAIDSADTDRKYDSAIAILPVFVNLLEISLSVIYSSLIYVYCFSKRQFAFHSRMLPLTVIMVISLNSPIAFFIADISNMWINELSDLFNLVCYVITNVTTWEWLNRLEQVEKTHQRDNVLGRPFFADNYADTDDESINNEATQEELDAAAESVPVGAASHFSFNLKPENYSKVKRSFLRYRDAIELRLGKNIRHLRPIPLRGLRYLLSGRQKEPSVHEQETATAGNGGNVYIYRPKEVVIENGGSDVSIMSDNISRGTDSDSISEVDVDAYREISMIDLRDSHAANHTSLGLRWMASKKFLKHQRNVVEHGLKTIGDGSLDLGDEEPAEIRNLNLDGDVHFEYESEIE</sequence>
<comment type="subcellular location">
    <subcellularLocation>
        <location evidence="1">Membrane</location>
        <topology evidence="1">Multi-pass membrane protein</topology>
    </subcellularLocation>
</comment>
<dbReference type="PANTHER" id="PTHR35779">
    <property type="entry name" value="PH-RESPONSE REGULATOR PROTEIN PALH/RIM21"/>
    <property type="match status" value="1"/>
</dbReference>
<dbReference type="Pfam" id="PF08733">
    <property type="entry name" value="PalH"/>
    <property type="match status" value="1"/>
</dbReference>
<dbReference type="InParanoid" id="A0A448YL00"/>
<protein>
    <recommendedName>
        <fullName evidence="6">pH-response regulator protein palH/RIM21</fullName>
    </recommendedName>
</protein>
<evidence type="ECO:0000313" key="9">
    <source>
        <dbReference type="Proteomes" id="UP000290900"/>
    </source>
</evidence>
<feature type="transmembrane region" description="Helical" evidence="7">
    <location>
        <begin position="218"/>
        <end position="238"/>
    </location>
</feature>
<dbReference type="OrthoDB" id="5393256at2759"/>
<dbReference type="STRING" id="13370.A0A448YL00"/>
<keyword evidence="3 7" id="KW-1133">Transmembrane helix</keyword>
<organism evidence="8 9">
    <name type="scientific">Brettanomyces naardenensis</name>
    <name type="common">Yeast</name>
    <dbReference type="NCBI Taxonomy" id="13370"/>
    <lineage>
        <taxon>Eukaryota</taxon>
        <taxon>Fungi</taxon>
        <taxon>Dikarya</taxon>
        <taxon>Ascomycota</taxon>
        <taxon>Saccharomycotina</taxon>
        <taxon>Pichiomycetes</taxon>
        <taxon>Pichiales</taxon>
        <taxon>Pichiaceae</taxon>
        <taxon>Brettanomyces</taxon>
    </lineage>
</organism>
<dbReference type="AlphaFoldDB" id="A0A448YL00"/>
<dbReference type="GO" id="GO:0005886">
    <property type="term" value="C:plasma membrane"/>
    <property type="evidence" value="ECO:0007669"/>
    <property type="project" value="TreeGrafter"/>
</dbReference>
<feature type="transmembrane region" description="Helical" evidence="7">
    <location>
        <begin position="103"/>
        <end position="125"/>
    </location>
</feature>
<feature type="transmembrane region" description="Helical" evidence="7">
    <location>
        <begin position="179"/>
        <end position="198"/>
    </location>
</feature>
<name>A0A448YL00_BRENA</name>
<evidence type="ECO:0000256" key="2">
    <source>
        <dbReference type="ARBA" id="ARBA00022692"/>
    </source>
</evidence>
<keyword evidence="4 7" id="KW-0472">Membrane</keyword>
<dbReference type="GO" id="GO:0071467">
    <property type="term" value="P:cellular response to pH"/>
    <property type="evidence" value="ECO:0007669"/>
    <property type="project" value="TreeGrafter"/>
</dbReference>
<dbReference type="PANTHER" id="PTHR35779:SF1">
    <property type="entry name" value="PH-RESPONSE REGULATOR PROTEIN PALH_RIM21"/>
    <property type="match status" value="1"/>
</dbReference>
<comment type="similarity">
    <text evidence="5">Belongs to the palH/RIM21 family.</text>
</comment>
<keyword evidence="9" id="KW-1185">Reference proteome</keyword>
<reference evidence="8 9" key="1">
    <citation type="submission" date="2018-12" db="EMBL/GenBank/DDBJ databases">
        <authorList>
            <person name="Tiukova I."/>
            <person name="Dainat J."/>
        </authorList>
    </citation>
    <scope>NUCLEOTIDE SEQUENCE [LARGE SCALE GENOMIC DNA]</scope>
</reference>
<evidence type="ECO:0000256" key="1">
    <source>
        <dbReference type="ARBA" id="ARBA00004141"/>
    </source>
</evidence>
<feature type="transmembrane region" description="Helical" evidence="7">
    <location>
        <begin position="137"/>
        <end position="159"/>
    </location>
</feature>
<dbReference type="Proteomes" id="UP000290900">
    <property type="component" value="Unassembled WGS sequence"/>
</dbReference>
<evidence type="ECO:0000256" key="6">
    <source>
        <dbReference type="ARBA" id="ARBA00040155"/>
    </source>
</evidence>
<proteinExistence type="inferred from homology"/>
<feature type="transmembrane region" description="Helical" evidence="7">
    <location>
        <begin position="266"/>
        <end position="293"/>
    </location>
</feature>
<evidence type="ECO:0000256" key="4">
    <source>
        <dbReference type="ARBA" id="ARBA00023136"/>
    </source>
</evidence>
<accession>A0A448YL00</accession>
<evidence type="ECO:0000256" key="5">
    <source>
        <dbReference type="ARBA" id="ARBA00038109"/>
    </source>
</evidence>
<keyword evidence="2 7" id="KW-0812">Transmembrane</keyword>